<proteinExistence type="predicted"/>
<dbReference type="RefSeq" id="XP_041284177.1">
    <property type="nucleotide sequence ID" value="XM_041434702.1"/>
</dbReference>
<dbReference type="Proteomes" id="UP000823399">
    <property type="component" value="Unassembled WGS sequence"/>
</dbReference>
<comment type="caution">
    <text evidence="1">The sequence shown here is derived from an EMBL/GenBank/DDBJ whole genome shotgun (WGS) entry which is preliminary data.</text>
</comment>
<accession>A0A9P7EQA3</accession>
<evidence type="ECO:0000313" key="2">
    <source>
        <dbReference type="Proteomes" id="UP000823399"/>
    </source>
</evidence>
<name>A0A9P7EQA3_9AGAM</name>
<dbReference type="AlphaFoldDB" id="A0A9P7EQA3"/>
<keyword evidence="2" id="KW-1185">Reference proteome</keyword>
<dbReference type="OrthoDB" id="2685095at2759"/>
<dbReference type="GeneID" id="64696961"/>
<gene>
    <name evidence="1" type="ORF">F5147DRAFT_661089</name>
</gene>
<reference evidence="1" key="1">
    <citation type="journal article" date="2020" name="New Phytol.">
        <title>Comparative genomics reveals dynamic genome evolution in host specialist ectomycorrhizal fungi.</title>
        <authorList>
            <person name="Lofgren L.A."/>
            <person name="Nguyen N.H."/>
            <person name="Vilgalys R."/>
            <person name="Ruytinx J."/>
            <person name="Liao H.L."/>
            <person name="Branco S."/>
            <person name="Kuo A."/>
            <person name="LaButti K."/>
            <person name="Lipzen A."/>
            <person name="Andreopoulos W."/>
            <person name="Pangilinan J."/>
            <person name="Riley R."/>
            <person name="Hundley H."/>
            <person name="Na H."/>
            <person name="Barry K."/>
            <person name="Grigoriev I.V."/>
            <person name="Stajich J.E."/>
            <person name="Kennedy P.G."/>
        </authorList>
    </citation>
    <scope>NUCLEOTIDE SEQUENCE</scope>
    <source>
        <strain evidence="1">FC423</strain>
    </source>
</reference>
<organism evidence="1 2">
    <name type="scientific">Suillus discolor</name>
    <dbReference type="NCBI Taxonomy" id="1912936"/>
    <lineage>
        <taxon>Eukaryota</taxon>
        <taxon>Fungi</taxon>
        <taxon>Dikarya</taxon>
        <taxon>Basidiomycota</taxon>
        <taxon>Agaricomycotina</taxon>
        <taxon>Agaricomycetes</taxon>
        <taxon>Agaricomycetidae</taxon>
        <taxon>Boletales</taxon>
        <taxon>Suillineae</taxon>
        <taxon>Suillaceae</taxon>
        <taxon>Suillus</taxon>
    </lineage>
</organism>
<sequence length="373" mass="41776">MTHFLMVMGIIKLLNPVPQLELSTRMSSSSMSSHLNNDNMPPAPIIISTMENAGRKRELQTYMMSLDGIDMEDDEQDMLFAKYSVDTVYLSYLAARNRVRQYTQLLALLKRKEDAWLQRVEKAKYAVPGYKPEPEGANISVVLPVKPEGVGRKSGMRISTLGSCCHGSKVTGSVLLVEFINYAPLRHAFERLNLETLIWSALVYECSNSRWPQVLQGMNNEEKTLARTKTDGTHMRVSQSTGIMVIEIRMHQNLKENWILLRAHSSNSGGASTAVALYLPPNLRIATPYRVTVTTAPGMKYYDIHCDTTIILTRKHVLCLSTLDAAVTRTLNPMRPNPGAQLEGPKVTTSTVTLINLNFVLVTSLSYRDSGYY</sequence>
<evidence type="ECO:0000313" key="1">
    <source>
        <dbReference type="EMBL" id="KAG2080834.1"/>
    </source>
</evidence>
<dbReference type="EMBL" id="JABBWM010000481">
    <property type="protein sequence ID" value="KAG2080834.1"/>
    <property type="molecule type" value="Genomic_DNA"/>
</dbReference>
<protein>
    <submittedName>
        <fullName evidence="1">Uncharacterized protein</fullName>
    </submittedName>
</protein>